<proteinExistence type="predicted"/>
<evidence type="ECO:0000313" key="2">
    <source>
        <dbReference type="EMBL" id="KAK4039358.1"/>
    </source>
</evidence>
<name>A0AAN6PFW1_9PEZI</name>
<accession>A0AAN6PFW1</accession>
<keyword evidence="3" id="KW-1185">Reference proteome</keyword>
<evidence type="ECO:0000313" key="3">
    <source>
        <dbReference type="Proteomes" id="UP001303115"/>
    </source>
</evidence>
<dbReference type="AlphaFoldDB" id="A0AAN6PFW1"/>
<sequence length="340" mass="38057">MTIDPKVAVTVAAAFLAYRLYSAWTSRTMDAGRPPHEPTVADVLVAKAMLTKALTLPPEIVDTIVDLAEYWPHTTTELNDSTVVARGNTQMGTSPRAENLFLLRSPPLGLHNWKRVSRATDSPVDRTVLKPQPPGEEFSANDFQELIASPIPLLAHPCRRIVFTIRSHDQGFGNVIGDRGTYNGSWTWFEAGLERWCKSSPAQTSPAGQEPQQHQHPSLSLENLCTVFPEVEWDSQVQQDYIFNHPLNPRDDLKVQCNVTAERATVVHRVVWSYTDDINPERDVKAAAKLAEQGRGKATGDGKFVRDLRLGDIVTLWAKARFPLWANFVESVRMDVYYAV</sequence>
<dbReference type="Proteomes" id="UP001303115">
    <property type="component" value="Unassembled WGS sequence"/>
</dbReference>
<gene>
    <name evidence="2" type="ORF">C8A01DRAFT_16658</name>
</gene>
<organism evidence="2 3">
    <name type="scientific">Parachaetomium inaequale</name>
    <dbReference type="NCBI Taxonomy" id="2588326"/>
    <lineage>
        <taxon>Eukaryota</taxon>
        <taxon>Fungi</taxon>
        <taxon>Dikarya</taxon>
        <taxon>Ascomycota</taxon>
        <taxon>Pezizomycotina</taxon>
        <taxon>Sordariomycetes</taxon>
        <taxon>Sordariomycetidae</taxon>
        <taxon>Sordariales</taxon>
        <taxon>Chaetomiaceae</taxon>
        <taxon>Parachaetomium</taxon>
    </lineage>
</organism>
<protein>
    <submittedName>
        <fullName evidence="2">Uncharacterized protein</fullName>
    </submittedName>
</protein>
<feature type="region of interest" description="Disordered" evidence="1">
    <location>
        <begin position="199"/>
        <end position="218"/>
    </location>
</feature>
<dbReference type="EMBL" id="MU854402">
    <property type="protein sequence ID" value="KAK4039358.1"/>
    <property type="molecule type" value="Genomic_DNA"/>
</dbReference>
<evidence type="ECO:0000256" key="1">
    <source>
        <dbReference type="SAM" id="MobiDB-lite"/>
    </source>
</evidence>
<feature type="compositionally biased region" description="Polar residues" evidence="1">
    <location>
        <begin position="200"/>
        <end position="218"/>
    </location>
</feature>
<comment type="caution">
    <text evidence="2">The sequence shown here is derived from an EMBL/GenBank/DDBJ whole genome shotgun (WGS) entry which is preliminary data.</text>
</comment>
<reference evidence="3" key="1">
    <citation type="journal article" date="2023" name="Mol. Phylogenet. Evol.">
        <title>Genome-scale phylogeny and comparative genomics of the fungal order Sordariales.</title>
        <authorList>
            <person name="Hensen N."/>
            <person name="Bonometti L."/>
            <person name="Westerberg I."/>
            <person name="Brannstrom I.O."/>
            <person name="Guillou S."/>
            <person name="Cros-Aarteil S."/>
            <person name="Calhoun S."/>
            <person name="Haridas S."/>
            <person name="Kuo A."/>
            <person name="Mondo S."/>
            <person name="Pangilinan J."/>
            <person name="Riley R."/>
            <person name="LaButti K."/>
            <person name="Andreopoulos B."/>
            <person name="Lipzen A."/>
            <person name="Chen C."/>
            <person name="Yan M."/>
            <person name="Daum C."/>
            <person name="Ng V."/>
            <person name="Clum A."/>
            <person name="Steindorff A."/>
            <person name="Ohm R.A."/>
            <person name="Martin F."/>
            <person name="Silar P."/>
            <person name="Natvig D.O."/>
            <person name="Lalanne C."/>
            <person name="Gautier V."/>
            <person name="Ament-Velasquez S.L."/>
            <person name="Kruys A."/>
            <person name="Hutchinson M.I."/>
            <person name="Powell A.J."/>
            <person name="Barry K."/>
            <person name="Miller A.N."/>
            <person name="Grigoriev I.V."/>
            <person name="Debuchy R."/>
            <person name="Gladieux P."/>
            <person name="Hiltunen Thoren M."/>
            <person name="Johannesson H."/>
        </authorList>
    </citation>
    <scope>NUCLEOTIDE SEQUENCE [LARGE SCALE GENOMIC DNA]</scope>
    <source>
        <strain evidence="3">CBS 284.82</strain>
    </source>
</reference>